<dbReference type="GO" id="GO:0003886">
    <property type="term" value="F:DNA (cytosine-5-)-methyltransferase activity"/>
    <property type="evidence" value="ECO:0007669"/>
    <property type="project" value="UniProtKB-EC"/>
</dbReference>
<sequence length="687" mass="73642">MRDINTYPVPAGYRWIGGKVADNFAGGGGASTGIAQALGQSPDIAVNHNAEALMMHEQNHPDTKHYNESVWDINIPMAVDGEPVLMGWFSPDCTHFSVAKGGKPVKKVIRGLAWIVKKWAGQSGMAMLFMENVKEFTTWGPLIAKRCKVTKRVIKLVADPKKKDKNGDPVMNEVVSEPGERVPYWSQALVPDKKRAGKTFKQFIQQLRAAGYQVEWREKGLNACDYGDPTTRNRFFLMARKDGLPIIWPEATHGNKKQVKANPALKPWKTAGDNLDFSIPCPSIFDRKKPLAEKTLARIFKGIEKFVVGAGDEAFLVKTNHGGDQFRGQGLEDPLQTLTSKLGTGLAAVSLTKFNQNSVGQAADQPIDTVMAGATRFGVVEAHLSSAAVMKFRGDSGGTSCNDPLPTITAGGGAARPAGAPHALGVLEATLEPVLQQGFITTIDHGGARAAPLQGLDAPLGVITSKARHIQVAALLKHYTGVVGQTLDKPLPTITATDHNAVLEVTATHIQRDFGNSVGHSADEPLGAIMPGGGGKAAVIASSLVKLKGTCNHGQSLDRPLDAIAAQGNHFAAVQAFLVKFYGTGTAVSCDEPLDTITAKARFGLVTIQGQDYQIVDIGMRMLEPHELYRCQGFPADYQHETVMGKKLPKHAQVRMVGNSVPPGLARALVAANIPRWALRGELAQTA</sequence>
<dbReference type="Proteomes" id="UP000240704">
    <property type="component" value="Segment"/>
</dbReference>
<organism evidence="5 6">
    <name type="scientific">Pseudomonas phage PMBT3</name>
    <dbReference type="NCBI Taxonomy" id="2059856"/>
    <lineage>
        <taxon>Viruses</taxon>
        <taxon>Duplodnaviria</taxon>
        <taxon>Heunggongvirae</taxon>
        <taxon>Uroviricota</taxon>
        <taxon>Caudoviricetes</taxon>
        <taxon>Maxrubnervirus</taxon>
        <taxon>Maxrubnervirus PMBT3</taxon>
    </lineage>
</organism>
<evidence type="ECO:0000256" key="4">
    <source>
        <dbReference type="ARBA" id="ARBA00022691"/>
    </source>
</evidence>
<dbReference type="Gene3D" id="3.40.50.150">
    <property type="entry name" value="Vaccinia Virus protein VP39"/>
    <property type="match status" value="1"/>
</dbReference>
<dbReference type="GO" id="GO:0003677">
    <property type="term" value="F:DNA binding"/>
    <property type="evidence" value="ECO:0007669"/>
    <property type="project" value="TreeGrafter"/>
</dbReference>
<keyword evidence="4" id="KW-0949">S-adenosyl-L-methionine</keyword>
<dbReference type="EMBL" id="MG596799">
    <property type="protein sequence ID" value="AUM59675.1"/>
    <property type="molecule type" value="Genomic_DNA"/>
</dbReference>
<dbReference type="GO" id="GO:0044027">
    <property type="term" value="P:negative regulation of gene expression via chromosomal CpG island methylation"/>
    <property type="evidence" value="ECO:0007669"/>
    <property type="project" value="TreeGrafter"/>
</dbReference>
<evidence type="ECO:0000313" key="5">
    <source>
        <dbReference type="EMBL" id="AUM59675.1"/>
    </source>
</evidence>
<proteinExistence type="predicted"/>
<keyword evidence="2 5" id="KW-0489">Methyltransferase</keyword>
<accession>A0A2I6PHZ4</accession>
<keyword evidence="3 5" id="KW-0808">Transferase</keyword>
<dbReference type="PANTHER" id="PTHR10629">
    <property type="entry name" value="CYTOSINE-SPECIFIC METHYLTRANSFERASE"/>
    <property type="match status" value="1"/>
</dbReference>
<name>A0A2I6PHZ4_9CAUD</name>
<keyword evidence="6" id="KW-1185">Reference proteome</keyword>
<reference evidence="6" key="1">
    <citation type="submission" date="2017-11" db="EMBL/GenBank/DDBJ databases">
        <title>Genome sequence and characterization of the novel virulent phage PMBT3 infecting Pseudomonas sp.</title>
        <authorList>
            <person name="Koberg S."/>
            <person name="Brinks E."/>
            <person name="Heller K.J."/>
            <person name="Neve H."/>
            <person name="Franz C.M.A.P."/>
        </authorList>
    </citation>
    <scope>NUCLEOTIDE SEQUENCE [LARGE SCALE GENOMIC DNA]</scope>
</reference>
<dbReference type="GeneID" id="54987014"/>
<dbReference type="InterPro" id="IPR001525">
    <property type="entry name" value="C5_MeTfrase"/>
</dbReference>
<protein>
    <recommendedName>
        <fullName evidence="1">DNA (cytosine-5-)-methyltransferase</fullName>
        <ecNumber evidence="1">2.1.1.37</ecNumber>
    </recommendedName>
</protein>
<dbReference type="SUPFAM" id="SSF53335">
    <property type="entry name" value="S-adenosyl-L-methionine-dependent methyltransferases"/>
    <property type="match status" value="2"/>
</dbReference>
<dbReference type="KEGG" id="vg:54987014"/>
<dbReference type="InterPro" id="IPR029063">
    <property type="entry name" value="SAM-dependent_MTases_sf"/>
</dbReference>
<dbReference type="Gene3D" id="3.90.120.10">
    <property type="entry name" value="DNA Methylase, subunit A, domain 2"/>
    <property type="match status" value="1"/>
</dbReference>
<evidence type="ECO:0000256" key="1">
    <source>
        <dbReference type="ARBA" id="ARBA00011975"/>
    </source>
</evidence>
<evidence type="ECO:0000256" key="3">
    <source>
        <dbReference type="ARBA" id="ARBA00022679"/>
    </source>
</evidence>
<dbReference type="GO" id="GO:0032259">
    <property type="term" value="P:methylation"/>
    <property type="evidence" value="ECO:0007669"/>
    <property type="project" value="UniProtKB-KW"/>
</dbReference>
<dbReference type="PANTHER" id="PTHR10629:SF52">
    <property type="entry name" value="DNA (CYTOSINE-5)-METHYLTRANSFERASE 1"/>
    <property type="match status" value="1"/>
</dbReference>
<evidence type="ECO:0000313" key="6">
    <source>
        <dbReference type="Proteomes" id="UP000240704"/>
    </source>
</evidence>
<dbReference type="InterPro" id="IPR050390">
    <property type="entry name" value="C5-Methyltransferase"/>
</dbReference>
<evidence type="ECO:0000256" key="2">
    <source>
        <dbReference type="ARBA" id="ARBA00022603"/>
    </source>
</evidence>
<dbReference type="EC" id="2.1.1.37" evidence="1"/>
<dbReference type="RefSeq" id="YP_009796624.1">
    <property type="nucleotide sequence ID" value="NC_047902.1"/>
</dbReference>
<dbReference type="Pfam" id="PF00145">
    <property type="entry name" value="DNA_methylase"/>
    <property type="match status" value="2"/>
</dbReference>